<dbReference type="Gene3D" id="3.40.50.150">
    <property type="entry name" value="Vaccinia Virus protein VP39"/>
    <property type="match status" value="1"/>
</dbReference>
<name>A0A1F5JK80_9BACT</name>
<dbReference type="AlphaFoldDB" id="A0A1F5JK80"/>
<dbReference type="PANTHER" id="PTHR43861">
    <property type="entry name" value="TRANS-ACONITATE 2-METHYLTRANSFERASE-RELATED"/>
    <property type="match status" value="1"/>
</dbReference>
<accession>A0A1F5JK80</accession>
<proteinExistence type="predicted"/>
<dbReference type="SUPFAM" id="SSF53335">
    <property type="entry name" value="S-adenosyl-L-methionine-dependent methyltransferases"/>
    <property type="match status" value="1"/>
</dbReference>
<reference evidence="2 3" key="1">
    <citation type="journal article" date="2016" name="Nat. Commun.">
        <title>Thousands of microbial genomes shed light on interconnected biogeochemical processes in an aquifer system.</title>
        <authorList>
            <person name="Anantharaman K."/>
            <person name="Brown C.T."/>
            <person name="Hug L.A."/>
            <person name="Sharon I."/>
            <person name="Castelle C.J."/>
            <person name="Probst A.J."/>
            <person name="Thomas B.C."/>
            <person name="Singh A."/>
            <person name="Wilkins M.J."/>
            <person name="Karaoz U."/>
            <person name="Brodie E.L."/>
            <person name="Williams K.H."/>
            <person name="Hubbard S.S."/>
            <person name="Banfield J.F."/>
        </authorList>
    </citation>
    <scope>NUCLEOTIDE SEQUENCE [LARGE SCALE GENOMIC DNA]</scope>
</reference>
<protein>
    <recommendedName>
        <fullName evidence="1">Methyltransferase type 11 domain-containing protein</fullName>
    </recommendedName>
</protein>
<dbReference type="Proteomes" id="UP000177555">
    <property type="component" value="Unassembled WGS sequence"/>
</dbReference>
<gene>
    <name evidence="2" type="ORF">A2867_03560</name>
</gene>
<feature type="domain" description="Methyltransferase type 11" evidence="1">
    <location>
        <begin position="34"/>
        <end position="127"/>
    </location>
</feature>
<dbReference type="GO" id="GO:0008757">
    <property type="term" value="F:S-adenosylmethionine-dependent methyltransferase activity"/>
    <property type="evidence" value="ECO:0007669"/>
    <property type="project" value="InterPro"/>
</dbReference>
<comment type="caution">
    <text evidence="2">The sequence shown here is derived from an EMBL/GenBank/DDBJ whole genome shotgun (WGS) entry which is preliminary data.</text>
</comment>
<dbReference type="InterPro" id="IPR013216">
    <property type="entry name" value="Methyltransf_11"/>
</dbReference>
<evidence type="ECO:0000259" key="1">
    <source>
        <dbReference type="Pfam" id="PF08241"/>
    </source>
</evidence>
<dbReference type="EMBL" id="MFCP01000012">
    <property type="protein sequence ID" value="OGE29012.1"/>
    <property type="molecule type" value="Genomic_DNA"/>
</dbReference>
<sequence>MNCGKLTLESMSQAVWYNQWTIKKFEQFLKGDILEVGCGIGNFTSFLTKYGNVWAIDINEQYVTEAKKKVNGKVKIGIGDVEKGNYFFKGQKFDSIVCLNVLEHIKNDGFALKSLYNLLEKGGCLILLVPAHMFLFGKIDKSIGHYRRYNKQQLGDVLKGIGFKIIKARILNMVGAIGWWFASKVLSNGTVGVGKIKLFSLIAPFVLPMEDIIEPPFGTSILIICQK</sequence>
<evidence type="ECO:0000313" key="2">
    <source>
        <dbReference type="EMBL" id="OGE29012.1"/>
    </source>
</evidence>
<dbReference type="InterPro" id="IPR029063">
    <property type="entry name" value="SAM-dependent_MTases_sf"/>
</dbReference>
<dbReference type="CDD" id="cd02440">
    <property type="entry name" value="AdoMet_MTases"/>
    <property type="match status" value="1"/>
</dbReference>
<evidence type="ECO:0000313" key="3">
    <source>
        <dbReference type="Proteomes" id="UP000177555"/>
    </source>
</evidence>
<organism evidence="2 3">
    <name type="scientific">Candidatus Daviesbacteria bacterium RIFCSPHIGHO2_01_FULL_40_11</name>
    <dbReference type="NCBI Taxonomy" id="1797762"/>
    <lineage>
        <taxon>Bacteria</taxon>
        <taxon>Candidatus Daviesiibacteriota</taxon>
    </lineage>
</organism>
<dbReference type="Pfam" id="PF08241">
    <property type="entry name" value="Methyltransf_11"/>
    <property type="match status" value="1"/>
</dbReference>
<dbReference type="PANTHER" id="PTHR43861:SF6">
    <property type="entry name" value="METHYLTRANSFERASE TYPE 11"/>
    <property type="match status" value="1"/>
</dbReference>